<dbReference type="Proteomes" id="UP001497623">
    <property type="component" value="Unassembled WGS sequence"/>
</dbReference>
<dbReference type="SUPFAM" id="SSF50814">
    <property type="entry name" value="Lipocalins"/>
    <property type="match status" value="1"/>
</dbReference>
<dbReference type="GO" id="GO:0008289">
    <property type="term" value="F:lipid binding"/>
    <property type="evidence" value="ECO:0007669"/>
    <property type="project" value="InterPro"/>
</dbReference>
<dbReference type="Gene3D" id="2.40.128.20">
    <property type="match status" value="1"/>
</dbReference>
<accession>A0AAV2SMV6</accession>
<dbReference type="Pfam" id="PF14651">
    <property type="entry name" value="Lipocalin_7"/>
    <property type="match status" value="1"/>
</dbReference>
<sequence>MSHVSGKYELDSQENFEKWLMAIGIPAEKATQMGQSKTVVEIKLEGTQLTMVYPAKPHRPEIKNVITLGQASEVTTPMGKNTVNIRQDGNNMKGTVEAGGKTMKSTFAFTATGFVDTVTLGDITATRRYKRI</sequence>
<dbReference type="InterPro" id="IPR012674">
    <property type="entry name" value="Calycin"/>
</dbReference>
<organism evidence="1 2">
    <name type="scientific">Meganyctiphanes norvegica</name>
    <name type="common">Northern krill</name>
    <name type="synonym">Thysanopoda norvegica</name>
    <dbReference type="NCBI Taxonomy" id="48144"/>
    <lineage>
        <taxon>Eukaryota</taxon>
        <taxon>Metazoa</taxon>
        <taxon>Ecdysozoa</taxon>
        <taxon>Arthropoda</taxon>
        <taxon>Crustacea</taxon>
        <taxon>Multicrustacea</taxon>
        <taxon>Malacostraca</taxon>
        <taxon>Eumalacostraca</taxon>
        <taxon>Eucarida</taxon>
        <taxon>Euphausiacea</taxon>
        <taxon>Euphausiidae</taxon>
        <taxon>Meganyctiphanes</taxon>
    </lineage>
</organism>
<dbReference type="InterPro" id="IPR000463">
    <property type="entry name" value="Fatty_acid-bd"/>
</dbReference>
<dbReference type="AlphaFoldDB" id="A0AAV2SMV6"/>
<dbReference type="PRINTS" id="PR00178">
    <property type="entry name" value="FATTYACIDBP"/>
</dbReference>
<protein>
    <submittedName>
        <fullName evidence="1">Uncharacterized protein</fullName>
    </submittedName>
</protein>
<name>A0AAV2SMV6_MEGNR</name>
<reference evidence="1 2" key="1">
    <citation type="submission" date="2024-05" db="EMBL/GenBank/DDBJ databases">
        <authorList>
            <person name="Wallberg A."/>
        </authorList>
    </citation>
    <scope>NUCLEOTIDE SEQUENCE [LARGE SCALE GENOMIC DNA]</scope>
</reference>
<proteinExistence type="predicted"/>
<gene>
    <name evidence="1" type="ORF">MNOR_LOCUS39347</name>
</gene>
<dbReference type="EMBL" id="CAXKWB010100923">
    <property type="protein sequence ID" value="CAL4224894.1"/>
    <property type="molecule type" value="Genomic_DNA"/>
</dbReference>
<keyword evidence="2" id="KW-1185">Reference proteome</keyword>
<comment type="caution">
    <text evidence="1">The sequence shown here is derived from an EMBL/GenBank/DDBJ whole genome shotgun (WGS) entry which is preliminary data.</text>
</comment>
<evidence type="ECO:0000313" key="1">
    <source>
        <dbReference type="EMBL" id="CAL4224894.1"/>
    </source>
</evidence>
<evidence type="ECO:0000313" key="2">
    <source>
        <dbReference type="Proteomes" id="UP001497623"/>
    </source>
</evidence>